<dbReference type="PROSITE" id="PS00840">
    <property type="entry name" value="SUMT_2"/>
    <property type="match status" value="1"/>
</dbReference>
<dbReference type="PANTHER" id="PTHR45790:SF3">
    <property type="entry name" value="S-ADENOSYL-L-METHIONINE-DEPENDENT UROPORPHYRINOGEN III METHYLTRANSFERASE, CHLOROPLASTIC"/>
    <property type="match status" value="1"/>
</dbReference>
<evidence type="ECO:0000313" key="12">
    <source>
        <dbReference type="EMBL" id="RXK62519.1"/>
    </source>
</evidence>
<dbReference type="PANTHER" id="PTHR45790">
    <property type="entry name" value="SIROHEME SYNTHASE-RELATED"/>
    <property type="match status" value="1"/>
</dbReference>
<name>A0A4Q1CPE5_9BACT</name>
<evidence type="ECO:0000256" key="4">
    <source>
        <dbReference type="ARBA" id="ARBA00022603"/>
    </source>
</evidence>
<dbReference type="Pfam" id="PF00590">
    <property type="entry name" value="TP_methylase"/>
    <property type="match status" value="1"/>
</dbReference>
<dbReference type="NCBIfam" id="TIGR01469">
    <property type="entry name" value="cobA_cysG_Cterm"/>
    <property type="match status" value="1"/>
</dbReference>
<evidence type="ECO:0000256" key="3">
    <source>
        <dbReference type="ARBA" id="ARBA00022573"/>
    </source>
</evidence>
<dbReference type="Proteomes" id="UP000290204">
    <property type="component" value="Unassembled WGS sequence"/>
</dbReference>
<dbReference type="GO" id="GO:0009236">
    <property type="term" value="P:cobalamin biosynthetic process"/>
    <property type="evidence" value="ECO:0007669"/>
    <property type="project" value="UniProtKB-KW"/>
</dbReference>
<keyword evidence="6" id="KW-0949">S-adenosyl-L-methionine</keyword>
<keyword evidence="3" id="KW-0169">Cobalamin biosynthesis</keyword>
<reference evidence="12 13" key="1">
    <citation type="submission" date="2019-01" db="EMBL/GenBank/DDBJ databases">
        <title>Lacibacter sp. strain TTM-7.</title>
        <authorList>
            <person name="Chen W.-M."/>
        </authorList>
    </citation>
    <scope>NUCLEOTIDE SEQUENCE [LARGE SCALE GENOMIC DNA]</scope>
    <source>
        <strain evidence="12 13">TTM-7</strain>
    </source>
</reference>
<dbReference type="InterPro" id="IPR050161">
    <property type="entry name" value="Siro_Cobalamin_biosynth"/>
</dbReference>
<dbReference type="FunFam" id="3.30.950.10:FF:000001">
    <property type="entry name" value="Siroheme synthase"/>
    <property type="match status" value="1"/>
</dbReference>
<dbReference type="InterPro" id="IPR035996">
    <property type="entry name" value="4pyrrol_Methylase_sf"/>
</dbReference>
<dbReference type="InterPro" id="IPR006366">
    <property type="entry name" value="CobA/CysG_C"/>
</dbReference>
<protein>
    <recommendedName>
        <fullName evidence="2">uroporphyrinogen-III C-methyltransferase</fullName>
        <ecNumber evidence="2">2.1.1.107</ecNumber>
    </recommendedName>
</protein>
<dbReference type="InterPro" id="IPR014777">
    <property type="entry name" value="4pyrrole_Mease_sub1"/>
</dbReference>
<comment type="pathway">
    <text evidence="9">Cofactor biosynthesis; adenosylcobalamin biosynthesis; precorrin-2 from uroporphyrinogen III: step 1/1.</text>
</comment>
<dbReference type="GO" id="GO:0004851">
    <property type="term" value="F:uroporphyrin-III C-methyltransferase activity"/>
    <property type="evidence" value="ECO:0007669"/>
    <property type="project" value="UniProtKB-EC"/>
</dbReference>
<dbReference type="GO" id="GO:0032259">
    <property type="term" value="P:methylation"/>
    <property type="evidence" value="ECO:0007669"/>
    <property type="project" value="UniProtKB-KW"/>
</dbReference>
<comment type="pathway">
    <text evidence="8">Porphyrin-containing compound metabolism; siroheme biosynthesis; precorrin-2 from uroporphyrinogen III: step 1/1.</text>
</comment>
<dbReference type="RefSeq" id="WP_129129890.1">
    <property type="nucleotide sequence ID" value="NZ_SDHW01000001.1"/>
</dbReference>
<evidence type="ECO:0000256" key="2">
    <source>
        <dbReference type="ARBA" id="ARBA00012162"/>
    </source>
</evidence>
<sequence>MSNERNQTPGKVIIAGAGPGDAELITIKLQKRLAEADVIFVDRLVNPEITDLYARPDALVLMTGKQGYHDGSVAQEDINKLLVGHAQNGKTVLRLKGGDVAFFSNVLDELQSLSEANIPFEIIPGITAASGASAYAGIPLTARGYAKAVQFITFNPCSFYTREQWKAWASSSDTLVFYMAARNLEGLAELFLRHTKKPHTALAVIEQATTEHQRVHVSTLTNVKSDFAAVQFSSPSLVIIGDVVKLHEQFDWYAANKTGSVFNELVTVK</sequence>
<evidence type="ECO:0000256" key="10">
    <source>
        <dbReference type="RuleBase" id="RU003960"/>
    </source>
</evidence>
<dbReference type="GO" id="GO:0019354">
    <property type="term" value="P:siroheme biosynthetic process"/>
    <property type="evidence" value="ECO:0007669"/>
    <property type="project" value="InterPro"/>
</dbReference>
<dbReference type="EC" id="2.1.1.107" evidence="2"/>
<accession>A0A4Q1CPE5</accession>
<dbReference type="Gene3D" id="3.30.950.10">
    <property type="entry name" value="Methyltransferase, Cobalt-precorrin-4 Transmethylase, Domain 2"/>
    <property type="match status" value="1"/>
</dbReference>
<dbReference type="InterPro" id="IPR000878">
    <property type="entry name" value="4pyrrol_Mease"/>
</dbReference>
<evidence type="ECO:0000256" key="5">
    <source>
        <dbReference type="ARBA" id="ARBA00022679"/>
    </source>
</evidence>
<comment type="similarity">
    <text evidence="1 10">Belongs to the precorrin methyltransferase family.</text>
</comment>
<evidence type="ECO:0000259" key="11">
    <source>
        <dbReference type="Pfam" id="PF00590"/>
    </source>
</evidence>
<evidence type="ECO:0000313" key="13">
    <source>
        <dbReference type="Proteomes" id="UP000290204"/>
    </source>
</evidence>
<dbReference type="InterPro" id="IPR014776">
    <property type="entry name" value="4pyrrole_Mease_sub2"/>
</dbReference>
<evidence type="ECO:0000256" key="9">
    <source>
        <dbReference type="ARBA" id="ARBA00060548"/>
    </source>
</evidence>
<organism evidence="12 13">
    <name type="scientific">Lacibacter luteus</name>
    <dbReference type="NCBI Taxonomy" id="2508719"/>
    <lineage>
        <taxon>Bacteria</taxon>
        <taxon>Pseudomonadati</taxon>
        <taxon>Bacteroidota</taxon>
        <taxon>Chitinophagia</taxon>
        <taxon>Chitinophagales</taxon>
        <taxon>Chitinophagaceae</taxon>
        <taxon>Lacibacter</taxon>
    </lineage>
</organism>
<comment type="caution">
    <text evidence="12">The sequence shown here is derived from an EMBL/GenBank/DDBJ whole genome shotgun (WGS) entry which is preliminary data.</text>
</comment>
<evidence type="ECO:0000256" key="1">
    <source>
        <dbReference type="ARBA" id="ARBA00005879"/>
    </source>
</evidence>
<gene>
    <name evidence="12" type="primary">cobA</name>
    <name evidence="12" type="ORF">ESA94_05835</name>
</gene>
<dbReference type="Gene3D" id="3.40.1010.10">
    <property type="entry name" value="Cobalt-precorrin-4 Transmethylase, Domain 1"/>
    <property type="match status" value="1"/>
</dbReference>
<dbReference type="AlphaFoldDB" id="A0A4Q1CPE5"/>
<dbReference type="InterPro" id="IPR003043">
    <property type="entry name" value="Uropor_MeTrfase_CS"/>
</dbReference>
<feature type="domain" description="Tetrapyrrole methylase" evidence="11">
    <location>
        <begin position="11"/>
        <end position="222"/>
    </location>
</feature>
<keyword evidence="13" id="KW-1185">Reference proteome</keyword>
<dbReference type="EMBL" id="SDHW01000001">
    <property type="protein sequence ID" value="RXK62519.1"/>
    <property type="molecule type" value="Genomic_DNA"/>
</dbReference>
<dbReference type="NCBIfam" id="NF004790">
    <property type="entry name" value="PRK06136.1"/>
    <property type="match status" value="1"/>
</dbReference>
<keyword evidence="5 10" id="KW-0808">Transferase</keyword>
<dbReference type="OrthoDB" id="9815856at2"/>
<keyword evidence="7" id="KW-0627">Porphyrin biosynthesis</keyword>
<dbReference type="SUPFAM" id="SSF53790">
    <property type="entry name" value="Tetrapyrrole methylase"/>
    <property type="match status" value="1"/>
</dbReference>
<dbReference type="CDD" id="cd11642">
    <property type="entry name" value="SUMT"/>
    <property type="match status" value="1"/>
</dbReference>
<dbReference type="FunFam" id="3.40.1010.10:FF:000001">
    <property type="entry name" value="Siroheme synthase"/>
    <property type="match status" value="1"/>
</dbReference>
<evidence type="ECO:0000256" key="6">
    <source>
        <dbReference type="ARBA" id="ARBA00022691"/>
    </source>
</evidence>
<evidence type="ECO:0000256" key="8">
    <source>
        <dbReference type="ARBA" id="ARBA00025705"/>
    </source>
</evidence>
<evidence type="ECO:0000256" key="7">
    <source>
        <dbReference type="ARBA" id="ARBA00023244"/>
    </source>
</evidence>
<keyword evidence="4 10" id="KW-0489">Methyltransferase</keyword>
<proteinExistence type="inferred from homology"/>